<dbReference type="AlphaFoldDB" id="A0A7D9DKI7"/>
<comment type="caution">
    <text evidence="2">The sequence shown here is derived from an EMBL/GenBank/DDBJ whole genome shotgun (WGS) entry which is preliminary data.</text>
</comment>
<keyword evidence="3" id="KW-1185">Reference proteome</keyword>
<feature type="region of interest" description="Disordered" evidence="1">
    <location>
        <begin position="69"/>
        <end position="96"/>
    </location>
</feature>
<feature type="region of interest" description="Disordered" evidence="1">
    <location>
        <begin position="1"/>
        <end position="21"/>
    </location>
</feature>
<accession>A0A7D9DKI7</accession>
<reference evidence="2" key="1">
    <citation type="submission" date="2020-04" db="EMBL/GenBank/DDBJ databases">
        <authorList>
            <person name="Alioto T."/>
            <person name="Alioto T."/>
            <person name="Gomez Garrido J."/>
        </authorList>
    </citation>
    <scope>NUCLEOTIDE SEQUENCE</scope>
    <source>
        <strain evidence="2">A484AB</strain>
    </source>
</reference>
<organism evidence="2 3">
    <name type="scientific">Paramuricea clavata</name>
    <name type="common">Red gorgonian</name>
    <name type="synonym">Violescent sea-whip</name>
    <dbReference type="NCBI Taxonomy" id="317549"/>
    <lineage>
        <taxon>Eukaryota</taxon>
        <taxon>Metazoa</taxon>
        <taxon>Cnidaria</taxon>
        <taxon>Anthozoa</taxon>
        <taxon>Octocorallia</taxon>
        <taxon>Malacalcyonacea</taxon>
        <taxon>Plexauridae</taxon>
        <taxon>Paramuricea</taxon>
    </lineage>
</organism>
<evidence type="ECO:0000313" key="2">
    <source>
        <dbReference type="EMBL" id="CAB3986926.1"/>
    </source>
</evidence>
<dbReference type="Proteomes" id="UP001152795">
    <property type="component" value="Unassembled WGS sequence"/>
</dbReference>
<sequence>MEVEIIDNQSSEKKEREDGERRRWVEHFEELLNRPAPQNPPDIPPADRTLPVDCNKQTKEEIRNAIRQLKKGKAAGPDKSAEGRRINYSGDALPPL</sequence>
<protein>
    <submittedName>
        <fullName evidence="2">Uncharacterized protein</fullName>
    </submittedName>
</protein>
<dbReference type="EMBL" id="CACRXK020001094">
    <property type="protein sequence ID" value="CAB3986926.1"/>
    <property type="molecule type" value="Genomic_DNA"/>
</dbReference>
<proteinExistence type="predicted"/>
<name>A0A7D9DKI7_PARCT</name>
<dbReference type="OrthoDB" id="6145148at2759"/>
<evidence type="ECO:0000313" key="3">
    <source>
        <dbReference type="Proteomes" id="UP001152795"/>
    </source>
</evidence>
<feature type="compositionally biased region" description="Basic and acidic residues" evidence="1">
    <location>
        <begin position="10"/>
        <end position="21"/>
    </location>
</feature>
<evidence type="ECO:0000256" key="1">
    <source>
        <dbReference type="SAM" id="MobiDB-lite"/>
    </source>
</evidence>
<gene>
    <name evidence="2" type="ORF">PACLA_8A084567</name>
</gene>